<dbReference type="GeneID" id="9624592"/>
<evidence type="ECO:0000313" key="5">
    <source>
        <dbReference type="EMBL" id="EFJ44523.1"/>
    </source>
</evidence>
<sequence length="103" mass="11230">MASELVRFNEETKGFEVSSQAVNVLRSLTGPICVVAVCGRARQGKSFLLNQLLARLQGPVTGPQPTASRRFAVGSTVKPCTKGLWLWSRPIPRRLPNGQTCHV</sequence>
<protein>
    <recommendedName>
        <fullName evidence="4">GB1/RHD3-type G domain-containing protein</fullName>
    </recommendedName>
</protein>
<accession>D8U6Z2</accession>
<proteinExistence type="inferred from homology"/>
<feature type="non-terminal residue" evidence="5">
    <location>
        <position position="103"/>
    </location>
</feature>
<evidence type="ECO:0000256" key="1">
    <source>
        <dbReference type="ARBA" id="ARBA00022741"/>
    </source>
</evidence>
<evidence type="ECO:0000313" key="6">
    <source>
        <dbReference type="Proteomes" id="UP000001058"/>
    </source>
</evidence>
<keyword evidence="6" id="KW-1185">Reference proteome</keyword>
<dbReference type="STRING" id="3068.D8U6Z2"/>
<dbReference type="EMBL" id="GL378363">
    <property type="protein sequence ID" value="EFJ44523.1"/>
    <property type="molecule type" value="Genomic_DNA"/>
</dbReference>
<reference evidence="5 6" key="1">
    <citation type="journal article" date="2010" name="Science">
        <title>Genomic analysis of organismal complexity in the multicellular green alga Volvox carteri.</title>
        <authorList>
            <person name="Prochnik S.E."/>
            <person name="Umen J."/>
            <person name="Nedelcu A.M."/>
            <person name="Hallmann A."/>
            <person name="Miller S.M."/>
            <person name="Nishii I."/>
            <person name="Ferris P."/>
            <person name="Kuo A."/>
            <person name="Mitros T."/>
            <person name="Fritz-Laylin L.K."/>
            <person name="Hellsten U."/>
            <person name="Chapman J."/>
            <person name="Simakov O."/>
            <person name="Rensing S.A."/>
            <person name="Terry A."/>
            <person name="Pangilinan J."/>
            <person name="Kapitonov V."/>
            <person name="Jurka J."/>
            <person name="Salamov A."/>
            <person name="Shapiro H."/>
            <person name="Schmutz J."/>
            <person name="Grimwood J."/>
            <person name="Lindquist E."/>
            <person name="Lucas S."/>
            <person name="Grigoriev I.V."/>
            <person name="Schmitt R."/>
            <person name="Kirk D."/>
            <person name="Rokhsar D.S."/>
        </authorList>
    </citation>
    <scope>NUCLEOTIDE SEQUENCE [LARGE SCALE GENOMIC DNA]</scope>
    <source>
        <strain evidence="6">f. Nagariensis / Eve</strain>
    </source>
</reference>
<dbReference type="KEGG" id="vcn:VOLCADRAFT_118726"/>
<evidence type="ECO:0000256" key="3">
    <source>
        <dbReference type="PROSITE-ProRule" id="PRU01052"/>
    </source>
</evidence>
<gene>
    <name evidence="5" type="ORF">VOLCADRAFT_118726</name>
</gene>
<feature type="domain" description="GB1/RHD3-type G" evidence="4">
    <location>
        <begin position="29"/>
        <end position="103"/>
    </location>
</feature>
<dbReference type="Gene3D" id="3.40.50.300">
    <property type="entry name" value="P-loop containing nucleotide triphosphate hydrolases"/>
    <property type="match status" value="1"/>
</dbReference>
<dbReference type="Pfam" id="PF02263">
    <property type="entry name" value="GBP"/>
    <property type="match status" value="1"/>
</dbReference>
<dbReference type="InterPro" id="IPR030386">
    <property type="entry name" value="G_GB1_RHD3_dom"/>
</dbReference>
<dbReference type="Proteomes" id="UP000001058">
    <property type="component" value="Unassembled WGS sequence"/>
</dbReference>
<evidence type="ECO:0000259" key="4">
    <source>
        <dbReference type="PROSITE" id="PS51715"/>
    </source>
</evidence>
<dbReference type="GO" id="GO:0005525">
    <property type="term" value="F:GTP binding"/>
    <property type="evidence" value="ECO:0007669"/>
    <property type="project" value="UniProtKB-KW"/>
</dbReference>
<dbReference type="InParanoid" id="D8U6Z2"/>
<dbReference type="RefSeq" id="XP_002954373.1">
    <property type="nucleotide sequence ID" value="XM_002954327.1"/>
</dbReference>
<dbReference type="SUPFAM" id="SSF52540">
    <property type="entry name" value="P-loop containing nucleoside triphosphate hydrolases"/>
    <property type="match status" value="1"/>
</dbReference>
<organism evidence="6">
    <name type="scientific">Volvox carteri f. nagariensis</name>
    <dbReference type="NCBI Taxonomy" id="3068"/>
    <lineage>
        <taxon>Eukaryota</taxon>
        <taxon>Viridiplantae</taxon>
        <taxon>Chlorophyta</taxon>
        <taxon>core chlorophytes</taxon>
        <taxon>Chlorophyceae</taxon>
        <taxon>CS clade</taxon>
        <taxon>Chlamydomonadales</taxon>
        <taxon>Volvocaceae</taxon>
        <taxon>Volvox</taxon>
    </lineage>
</organism>
<dbReference type="InterPro" id="IPR027417">
    <property type="entry name" value="P-loop_NTPase"/>
</dbReference>
<comment type="similarity">
    <text evidence="3">Belongs to the TRAFAC class dynamin-like GTPase superfamily. GB1/RHD3 GTPase family.</text>
</comment>
<name>D8U6Z2_VOLCA</name>
<dbReference type="GO" id="GO:0003924">
    <property type="term" value="F:GTPase activity"/>
    <property type="evidence" value="ECO:0007669"/>
    <property type="project" value="InterPro"/>
</dbReference>
<evidence type="ECO:0000256" key="2">
    <source>
        <dbReference type="ARBA" id="ARBA00023134"/>
    </source>
</evidence>
<dbReference type="AlphaFoldDB" id="D8U6Z2"/>
<dbReference type="OrthoDB" id="546463at2759"/>
<dbReference type="InterPro" id="IPR015894">
    <property type="entry name" value="Guanylate-bd_N"/>
</dbReference>
<dbReference type="PANTHER" id="PTHR10751">
    <property type="entry name" value="GUANYLATE BINDING PROTEIN"/>
    <property type="match status" value="1"/>
</dbReference>
<keyword evidence="2" id="KW-0342">GTP-binding</keyword>
<keyword evidence="1" id="KW-0547">Nucleotide-binding</keyword>
<dbReference type="PROSITE" id="PS51715">
    <property type="entry name" value="G_GB1_RHD3"/>
    <property type="match status" value="1"/>
</dbReference>
<dbReference type="eggNOG" id="KOG2037">
    <property type="taxonomic scope" value="Eukaryota"/>
</dbReference>